<evidence type="ECO:0000256" key="1">
    <source>
        <dbReference type="SAM" id="MobiDB-lite"/>
    </source>
</evidence>
<proteinExistence type="predicted"/>
<feature type="compositionally biased region" description="Acidic residues" evidence="1">
    <location>
        <begin position="385"/>
        <end position="403"/>
    </location>
</feature>
<feature type="domain" description="DUF3071" evidence="2">
    <location>
        <begin position="1"/>
        <end position="181"/>
    </location>
</feature>
<dbReference type="Proteomes" id="UP001165368">
    <property type="component" value="Unassembled WGS sequence"/>
</dbReference>
<name>A0ABS9LBW9_9MICC</name>
<sequence>MQDLRLVGVHEDGEHLLLSSGSGASYRLAIDEALRVAARPAPRVQPGGTDSETAMSPREIQARIRAGATVEEVAAESGEDLERILRFEGPVRAERDYMASMARQVEVSAALPATDGRSAFDDEPAALGDMATFRLREFGVDTATLVWDAWRLQDGTWEVVAAFALPEEGIPSVGEEPPARWIYSPARKTIRNANRWAQQLSELEPVEGALPARRLTAVADRVFDFEAEDAQDPEADPAAAVEEQEASDNLLEVLRSRRGHRLGVDEDADDALALMLNRGHIPAAHPRGVPSDAHPSTGSLPALGYASANNAGDDTGNDGADDAGARHPFFPPLSLASVRDTAPAPAPLDLPGGISTITREITLSGEPADVPADGAPDGTAPAAQDDPEAPETADAVETEESYEADVQSGEPETAPAQRDESPAKRPVKAKRSSIPSWDEIVFGTKSE</sequence>
<reference evidence="3" key="1">
    <citation type="submission" date="2022-01" db="EMBL/GenBank/DDBJ databases">
        <authorList>
            <person name="Jo J.-H."/>
            <person name="Im W.-T."/>
        </authorList>
    </citation>
    <scope>NUCLEOTIDE SEQUENCE</scope>
    <source>
        <strain evidence="3">I2-34</strain>
    </source>
</reference>
<dbReference type="InterPro" id="IPR047682">
    <property type="entry name" value="SepH-like"/>
</dbReference>
<evidence type="ECO:0000313" key="4">
    <source>
        <dbReference type="Proteomes" id="UP001165368"/>
    </source>
</evidence>
<dbReference type="Pfam" id="PF11268">
    <property type="entry name" value="DUF3071"/>
    <property type="match status" value="1"/>
</dbReference>
<dbReference type="InterPro" id="IPR021421">
    <property type="entry name" value="DUF3071"/>
</dbReference>
<keyword evidence="4" id="KW-1185">Reference proteome</keyword>
<evidence type="ECO:0000259" key="2">
    <source>
        <dbReference type="Pfam" id="PF11268"/>
    </source>
</evidence>
<protein>
    <submittedName>
        <fullName evidence="3">DUF3071 domain-containing protein</fullName>
    </submittedName>
</protein>
<gene>
    <name evidence="3" type="ORF">LVY72_20010</name>
</gene>
<feature type="region of interest" description="Disordered" evidence="1">
    <location>
        <begin position="283"/>
        <end position="328"/>
    </location>
</feature>
<dbReference type="RefSeq" id="WP_237825783.1">
    <property type="nucleotide sequence ID" value="NZ_JAKLTQ010000021.1"/>
</dbReference>
<accession>A0ABS9LBW9</accession>
<feature type="compositionally biased region" description="Low complexity" evidence="1">
    <location>
        <begin position="367"/>
        <end position="384"/>
    </location>
</feature>
<organism evidence="3 4">
    <name type="scientific">Arthrobacter hankyongi</name>
    <dbReference type="NCBI Taxonomy" id="2904801"/>
    <lineage>
        <taxon>Bacteria</taxon>
        <taxon>Bacillati</taxon>
        <taxon>Actinomycetota</taxon>
        <taxon>Actinomycetes</taxon>
        <taxon>Micrococcales</taxon>
        <taxon>Micrococcaceae</taxon>
        <taxon>Arthrobacter</taxon>
    </lineage>
</organism>
<comment type="caution">
    <text evidence="3">The sequence shown here is derived from an EMBL/GenBank/DDBJ whole genome shotgun (WGS) entry which is preliminary data.</text>
</comment>
<dbReference type="NCBIfam" id="NF040712">
    <property type="entry name" value="SepH"/>
    <property type="match status" value="1"/>
</dbReference>
<evidence type="ECO:0000313" key="3">
    <source>
        <dbReference type="EMBL" id="MCG2624177.1"/>
    </source>
</evidence>
<feature type="region of interest" description="Disordered" evidence="1">
    <location>
        <begin position="366"/>
        <end position="447"/>
    </location>
</feature>
<dbReference type="EMBL" id="JAKLTQ010000021">
    <property type="protein sequence ID" value="MCG2624177.1"/>
    <property type="molecule type" value="Genomic_DNA"/>
</dbReference>